<dbReference type="EMBL" id="JAATIP010000082">
    <property type="protein sequence ID" value="KAF4377092.1"/>
    <property type="molecule type" value="Genomic_DNA"/>
</dbReference>
<dbReference type="AlphaFoldDB" id="A0A7J6G2V0"/>
<gene>
    <name evidence="1" type="ORF">F8388_017496</name>
</gene>
<comment type="caution">
    <text evidence="1">The sequence shown here is derived from an EMBL/GenBank/DDBJ whole genome shotgun (WGS) entry which is preliminary data.</text>
</comment>
<evidence type="ECO:0008006" key="3">
    <source>
        <dbReference type="Google" id="ProtNLM"/>
    </source>
</evidence>
<dbReference type="Proteomes" id="UP000525078">
    <property type="component" value="Unassembled WGS sequence"/>
</dbReference>
<evidence type="ECO:0000313" key="2">
    <source>
        <dbReference type="Proteomes" id="UP000525078"/>
    </source>
</evidence>
<accession>A0A7J6G2V0</accession>
<sequence length="321" mass="36013">MSRFTLIKMGYVLIELAIEKLNFPLLNQSVGEKIEIYFKLQSHSFTRIANFLPALECSRVFSDGGESLPYGWADEDLDLQQLNGARISSSSRLYLPQPLHRGMNVRFRKLSLTKWLKFLYEGIQNYCYHCGKLDHTFNKCDKFLHHCDHHPFPPSLSYKDALRAAAKSIYKKSIFELSNSIPFEEQPSLTNLDHHSLQDQTNRFLATTMPTTFPATVASSPSPNFIQHTTVPTSNTTYSSQPQTVHPTLHCSLPTHPIMTTTTLPTTSKGKAPMYPQPSLVSLNSPPLSSLNIIDSPAAPSSTRKSSTLTSLRPKALTLML</sequence>
<proteinExistence type="predicted"/>
<name>A0A7J6G2V0_CANSA</name>
<protein>
    <recommendedName>
        <fullName evidence="3">CCHC-type domain-containing protein</fullName>
    </recommendedName>
</protein>
<organism evidence="1 2">
    <name type="scientific">Cannabis sativa</name>
    <name type="common">Hemp</name>
    <name type="synonym">Marijuana</name>
    <dbReference type="NCBI Taxonomy" id="3483"/>
    <lineage>
        <taxon>Eukaryota</taxon>
        <taxon>Viridiplantae</taxon>
        <taxon>Streptophyta</taxon>
        <taxon>Embryophyta</taxon>
        <taxon>Tracheophyta</taxon>
        <taxon>Spermatophyta</taxon>
        <taxon>Magnoliopsida</taxon>
        <taxon>eudicotyledons</taxon>
        <taxon>Gunneridae</taxon>
        <taxon>Pentapetalae</taxon>
        <taxon>rosids</taxon>
        <taxon>fabids</taxon>
        <taxon>Rosales</taxon>
        <taxon>Cannabaceae</taxon>
        <taxon>Cannabis</taxon>
    </lineage>
</organism>
<reference evidence="1 2" key="1">
    <citation type="journal article" date="2020" name="bioRxiv">
        <title>Sequence and annotation of 42 cannabis genomes reveals extensive copy number variation in cannabinoid synthesis and pathogen resistance genes.</title>
        <authorList>
            <person name="Mckernan K.J."/>
            <person name="Helbert Y."/>
            <person name="Kane L.T."/>
            <person name="Ebling H."/>
            <person name="Zhang L."/>
            <person name="Liu B."/>
            <person name="Eaton Z."/>
            <person name="Mclaughlin S."/>
            <person name="Kingan S."/>
            <person name="Baybayan P."/>
            <person name="Concepcion G."/>
            <person name="Jordan M."/>
            <person name="Riva A."/>
            <person name="Barbazuk W."/>
            <person name="Harkins T."/>
        </authorList>
    </citation>
    <scope>NUCLEOTIDE SEQUENCE [LARGE SCALE GENOMIC DNA]</scope>
    <source>
        <strain evidence="2">cv. Jamaican Lion 4</strain>
        <tissue evidence="1">Leaf</tissue>
    </source>
</reference>
<evidence type="ECO:0000313" key="1">
    <source>
        <dbReference type="EMBL" id="KAF4377092.1"/>
    </source>
</evidence>